<gene>
    <name evidence="2" type="ORF">E5A73_20335</name>
</gene>
<evidence type="ECO:0000313" key="2">
    <source>
        <dbReference type="EMBL" id="TGX49186.1"/>
    </source>
</evidence>
<dbReference type="SUPFAM" id="SSF54427">
    <property type="entry name" value="NTF2-like"/>
    <property type="match status" value="1"/>
</dbReference>
<protein>
    <submittedName>
        <fullName evidence="2">Nuclear transport factor 2 family protein</fullName>
    </submittedName>
</protein>
<feature type="domain" description="SnoaL-like" evidence="1">
    <location>
        <begin position="14"/>
        <end position="118"/>
    </location>
</feature>
<dbReference type="OrthoDB" id="6657864at2"/>
<evidence type="ECO:0000259" key="1">
    <source>
        <dbReference type="Pfam" id="PF12680"/>
    </source>
</evidence>
<dbReference type="Pfam" id="PF12680">
    <property type="entry name" value="SnoaL_2"/>
    <property type="match status" value="1"/>
</dbReference>
<sequence length="145" mass="16312">MNDRPAPANRRELIRQFFRYADAGDTRALEFYTEDVDLTYPKFGKAIGKDAVRTFITHMSGVFGRLEHDIDGLSFIEDGDKIVVEGRERGEMADGTPFPDGRISQGLFCNVYEFEGDLFRAVRIYVDPDFTSSDAAMLSTLRPAG</sequence>
<comment type="caution">
    <text evidence="2">The sequence shown here is derived from an EMBL/GenBank/DDBJ whole genome shotgun (WGS) entry which is preliminary data.</text>
</comment>
<dbReference type="Proteomes" id="UP000306147">
    <property type="component" value="Unassembled WGS sequence"/>
</dbReference>
<dbReference type="RefSeq" id="WP_135965680.1">
    <property type="nucleotide sequence ID" value="NZ_SRXT01000009.1"/>
</dbReference>
<dbReference type="EMBL" id="SRXT01000009">
    <property type="protein sequence ID" value="TGX49186.1"/>
    <property type="molecule type" value="Genomic_DNA"/>
</dbReference>
<reference evidence="2 3" key="1">
    <citation type="submission" date="2019-04" db="EMBL/GenBank/DDBJ databases">
        <title>Sphingomonas psychrotolerans sp. nov., isolated from soil in the Tianshan Mountains, Xinjiang, China.</title>
        <authorList>
            <person name="Luo Y."/>
            <person name="Sheng H."/>
        </authorList>
    </citation>
    <scope>NUCLEOTIDE SEQUENCE [LARGE SCALE GENOMIC DNA]</scope>
    <source>
        <strain evidence="2 3">ZFGT-11</strain>
    </source>
</reference>
<accession>A0A4S1X4F5</accession>
<dbReference type="AlphaFoldDB" id="A0A4S1X4F5"/>
<dbReference type="InterPro" id="IPR037401">
    <property type="entry name" value="SnoaL-like"/>
</dbReference>
<name>A0A4S1X4F5_9SPHN</name>
<dbReference type="Gene3D" id="3.10.450.50">
    <property type="match status" value="1"/>
</dbReference>
<proteinExistence type="predicted"/>
<evidence type="ECO:0000313" key="3">
    <source>
        <dbReference type="Proteomes" id="UP000306147"/>
    </source>
</evidence>
<dbReference type="InterPro" id="IPR032710">
    <property type="entry name" value="NTF2-like_dom_sf"/>
</dbReference>
<keyword evidence="3" id="KW-1185">Reference proteome</keyword>
<organism evidence="2 3">
    <name type="scientific">Sphingomonas gei</name>
    <dbReference type="NCBI Taxonomy" id="1395960"/>
    <lineage>
        <taxon>Bacteria</taxon>
        <taxon>Pseudomonadati</taxon>
        <taxon>Pseudomonadota</taxon>
        <taxon>Alphaproteobacteria</taxon>
        <taxon>Sphingomonadales</taxon>
        <taxon>Sphingomonadaceae</taxon>
        <taxon>Sphingomonas</taxon>
    </lineage>
</organism>